<reference evidence="2 3" key="1">
    <citation type="journal article" date="2024" name="Commun. Biol.">
        <title>Comparative genomic analysis of thermophilic fungi reveals convergent evolutionary adaptations and gene losses.</title>
        <authorList>
            <person name="Steindorff A.S."/>
            <person name="Aguilar-Pontes M.V."/>
            <person name="Robinson A.J."/>
            <person name="Andreopoulos B."/>
            <person name="LaButti K."/>
            <person name="Kuo A."/>
            <person name="Mondo S."/>
            <person name="Riley R."/>
            <person name="Otillar R."/>
            <person name="Haridas S."/>
            <person name="Lipzen A."/>
            <person name="Grimwood J."/>
            <person name="Schmutz J."/>
            <person name="Clum A."/>
            <person name="Reid I.D."/>
            <person name="Moisan M.C."/>
            <person name="Butler G."/>
            <person name="Nguyen T.T.M."/>
            <person name="Dewar K."/>
            <person name="Conant G."/>
            <person name="Drula E."/>
            <person name="Henrissat B."/>
            <person name="Hansel C."/>
            <person name="Singer S."/>
            <person name="Hutchinson M.I."/>
            <person name="de Vries R.P."/>
            <person name="Natvig D.O."/>
            <person name="Powell A.J."/>
            <person name="Tsang A."/>
            <person name="Grigoriev I.V."/>
        </authorList>
    </citation>
    <scope>NUCLEOTIDE SEQUENCE [LARGE SCALE GENOMIC DNA]</scope>
    <source>
        <strain evidence="2 3">CBS 494.80</strain>
    </source>
</reference>
<dbReference type="EMBL" id="JAZHXI010000019">
    <property type="protein sequence ID" value="KAL2061156.1"/>
    <property type="molecule type" value="Genomic_DNA"/>
</dbReference>
<evidence type="ECO:0000313" key="2">
    <source>
        <dbReference type="EMBL" id="KAL2061156.1"/>
    </source>
</evidence>
<comment type="caution">
    <text evidence="2">The sequence shown here is derived from an EMBL/GenBank/DDBJ whole genome shotgun (WGS) entry which is preliminary data.</text>
</comment>
<evidence type="ECO:0000313" key="3">
    <source>
        <dbReference type="Proteomes" id="UP001595075"/>
    </source>
</evidence>
<proteinExistence type="predicted"/>
<protein>
    <submittedName>
        <fullName evidence="2">Uncharacterized protein</fullName>
    </submittedName>
</protein>
<sequence length="235" mass="26879">MDQLDAPLNAPPHERYESDEHISPKPKPTCSLIEHVIYDVEIHPSLLALQDEYGETFADGEFNCAEAAARRKALKEKMATVYAEMISISTKTFHTRTRCPICKQTPISINYFEMNHSLPIGAWTQWKDLEKRMWDQRPELLEQTDWHEFLGEMKTIENWYWEDNTASVECGRISWNGNVAPISLPNPKGFGGTVVASVQNFSNPKELGDSVVVNLPSASKRLPYRRALHRYSKSL</sequence>
<organism evidence="2 3">
    <name type="scientific">Oculimacula yallundae</name>
    <dbReference type="NCBI Taxonomy" id="86028"/>
    <lineage>
        <taxon>Eukaryota</taxon>
        <taxon>Fungi</taxon>
        <taxon>Dikarya</taxon>
        <taxon>Ascomycota</taxon>
        <taxon>Pezizomycotina</taxon>
        <taxon>Leotiomycetes</taxon>
        <taxon>Helotiales</taxon>
        <taxon>Ploettnerulaceae</taxon>
        <taxon>Oculimacula</taxon>
    </lineage>
</organism>
<feature type="region of interest" description="Disordered" evidence="1">
    <location>
        <begin position="1"/>
        <end position="25"/>
    </location>
</feature>
<name>A0ABR4BVM1_9HELO</name>
<keyword evidence="3" id="KW-1185">Reference proteome</keyword>
<evidence type="ECO:0000256" key="1">
    <source>
        <dbReference type="SAM" id="MobiDB-lite"/>
    </source>
</evidence>
<gene>
    <name evidence="2" type="ORF">VTL71DRAFT_7429</name>
</gene>
<accession>A0ABR4BVM1</accession>
<feature type="compositionally biased region" description="Basic and acidic residues" evidence="1">
    <location>
        <begin position="12"/>
        <end position="23"/>
    </location>
</feature>
<dbReference type="Proteomes" id="UP001595075">
    <property type="component" value="Unassembled WGS sequence"/>
</dbReference>